<organism evidence="2 3">
    <name type="scientific">Parascaris univalens</name>
    <name type="common">Nematode worm</name>
    <dbReference type="NCBI Taxonomy" id="6257"/>
    <lineage>
        <taxon>Eukaryota</taxon>
        <taxon>Metazoa</taxon>
        <taxon>Ecdysozoa</taxon>
        <taxon>Nematoda</taxon>
        <taxon>Chromadorea</taxon>
        <taxon>Rhabditida</taxon>
        <taxon>Spirurina</taxon>
        <taxon>Ascaridomorpha</taxon>
        <taxon>Ascaridoidea</taxon>
        <taxon>Ascarididae</taxon>
        <taxon>Parascaris</taxon>
    </lineage>
</organism>
<dbReference type="Proteomes" id="UP000887569">
    <property type="component" value="Unplaced"/>
</dbReference>
<dbReference type="WBParaSite" id="PgR014X_g023_t02">
    <property type="protein sequence ID" value="PgR014X_g023_t02"/>
    <property type="gene ID" value="PgR014X_g023"/>
</dbReference>
<evidence type="ECO:0000313" key="4">
    <source>
        <dbReference type="WBParaSite" id="PgR014X_g023_t02"/>
    </source>
</evidence>
<name>A0A915AR00_PARUN</name>
<keyword evidence="1" id="KW-0472">Membrane</keyword>
<evidence type="ECO:0000256" key="1">
    <source>
        <dbReference type="SAM" id="Phobius"/>
    </source>
</evidence>
<accession>A0A915AR00</accession>
<sequence length="91" mass="10354">MKVDEKFGGCNSWNASAIRAANTTSRFSGRFRAILGVITFWDERLTVIGIWLRCLITLAHLFHICITVHCVSLVLMFHSFRCESFSEMGII</sequence>
<evidence type="ECO:0000313" key="2">
    <source>
        <dbReference type="Proteomes" id="UP000887569"/>
    </source>
</evidence>
<dbReference type="AlphaFoldDB" id="A0A915AR00"/>
<evidence type="ECO:0000313" key="3">
    <source>
        <dbReference type="WBParaSite" id="PgR014X_g023_t01"/>
    </source>
</evidence>
<dbReference type="WBParaSite" id="PgR014X_g023_t01">
    <property type="protein sequence ID" value="PgR014X_g023_t01"/>
    <property type="gene ID" value="PgR014X_g023"/>
</dbReference>
<keyword evidence="2" id="KW-1185">Reference proteome</keyword>
<keyword evidence="1" id="KW-0812">Transmembrane</keyword>
<feature type="transmembrane region" description="Helical" evidence="1">
    <location>
        <begin position="50"/>
        <end position="77"/>
    </location>
</feature>
<keyword evidence="1" id="KW-1133">Transmembrane helix</keyword>
<protein>
    <submittedName>
        <fullName evidence="3 4">Ovule protein</fullName>
    </submittedName>
</protein>
<proteinExistence type="predicted"/>
<reference evidence="3 4" key="1">
    <citation type="submission" date="2022-11" db="UniProtKB">
        <authorList>
            <consortium name="WormBaseParasite"/>
        </authorList>
    </citation>
    <scope>IDENTIFICATION</scope>
</reference>